<evidence type="ECO:0000256" key="12">
    <source>
        <dbReference type="PIRSR" id="PIRSR606262-3"/>
    </source>
</evidence>
<evidence type="ECO:0000256" key="8">
    <source>
        <dbReference type="ARBA" id="ARBA00032005"/>
    </source>
</evidence>
<evidence type="ECO:0000256" key="6">
    <source>
        <dbReference type="ARBA" id="ARBA00022801"/>
    </source>
</evidence>
<feature type="domain" description="CMP/dCMP-type deaminase" evidence="13">
    <location>
        <begin position="39"/>
        <end position="166"/>
    </location>
</feature>
<dbReference type="InParanoid" id="A0A1S3JDU7"/>
<keyword evidence="6" id="KW-0378">Hydrolase</keyword>
<dbReference type="AlphaFoldDB" id="A0A1S3JDU7"/>
<dbReference type="GeneID" id="106172033"/>
<sequence>MDERHSDSYIGSANQAFESQGHELSETSIHHILLPGKTQEIQKLIKLSHVAKDRTHSPYSQFRVGAALLCSDGTVFTGCNVENASYGLTICAERTAVVKAVSEGHRDYTAIAISSDLKNNFIVPCGACRQVLAEFGTHIEVYMTRPDLTYHKMTVGELLPLCFTPDQLTREKIAVVSGQNPEGSTVSEIPKLIKSNGLEAEELLSGEQ</sequence>
<comment type="similarity">
    <text evidence="3">Belongs to the cytidine and deoxycytidylate deaminase family.</text>
</comment>
<dbReference type="GO" id="GO:0042802">
    <property type="term" value="F:identical protein binding"/>
    <property type="evidence" value="ECO:0007669"/>
    <property type="project" value="UniProtKB-ARBA"/>
</dbReference>
<dbReference type="GO" id="GO:0008270">
    <property type="term" value="F:zinc ion binding"/>
    <property type="evidence" value="ECO:0007669"/>
    <property type="project" value="InterPro"/>
</dbReference>
<evidence type="ECO:0000256" key="10">
    <source>
        <dbReference type="PIRSR" id="PIRSR606262-1"/>
    </source>
</evidence>
<keyword evidence="7 12" id="KW-0862">Zinc</keyword>
<dbReference type="InterPro" id="IPR050202">
    <property type="entry name" value="Cyt/Deoxycyt_deaminase"/>
</dbReference>
<dbReference type="InterPro" id="IPR016192">
    <property type="entry name" value="APOBEC/CMP_deaminase_Zn-bd"/>
</dbReference>
<accession>A0A1S3JDU7</accession>
<proteinExistence type="inferred from homology"/>
<evidence type="ECO:0000256" key="1">
    <source>
        <dbReference type="ARBA" id="ARBA00001947"/>
    </source>
</evidence>
<comment type="function">
    <text evidence="2">This enzyme scavenges exogenous and endogenous cytidine and 2'-deoxycytidine for UMP synthesis.</text>
</comment>
<dbReference type="PANTHER" id="PTHR11644">
    <property type="entry name" value="CYTIDINE DEAMINASE"/>
    <property type="match status" value="1"/>
</dbReference>
<evidence type="ECO:0000313" key="15">
    <source>
        <dbReference type="RefSeq" id="XP_013408064.1"/>
    </source>
</evidence>
<dbReference type="SUPFAM" id="SSF53927">
    <property type="entry name" value="Cytidine deaminase-like"/>
    <property type="match status" value="1"/>
</dbReference>
<comment type="catalytic activity">
    <reaction evidence="9">
        <text>cytidine + H2O + H(+) = uridine + NH4(+)</text>
        <dbReference type="Rhea" id="RHEA:16069"/>
        <dbReference type="ChEBI" id="CHEBI:15377"/>
        <dbReference type="ChEBI" id="CHEBI:15378"/>
        <dbReference type="ChEBI" id="CHEBI:16704"/>
        <dbReference type="ChEBI" id="CHEBI:17562"/>
        <dbReference type="ChEBI" id="CHEBI:28938"/>
        <dbReference type="EC" id="3.5.4.5"/>
    </reaction>
</comment>
<feature type="binding site" evidence="11">
    <location>
        <begin position="80"/>
        <end position="86"/>
    </location>
    <ligand>
        <name>substrate</name>
    </ligand>
</feature>
<evidence type="ECO:0000256" key="2">
    <source>
        <dbReference type="ARBA" id="ARBA00003949"/>
    </source>
</evidence>
<comment type="cofactor">
    <cofactor evidence="1 12">
        <name>Zn(2+)</name>
        <dbReference type="ChEBI" id="CHEBI:29105"/>
    </cofactor>
</comment>
<organism evidence="14 15">
    <name type="scientific">Lingula anatina</name>
    <name type="common">Brachiopod</name>
    <name type="synonym">Lingula unguis</name>
    <dbReference type="NCBI Taxonomy" id="7574"/>
    <lineage>
        <taxon>Eukaryota</taxon>
        <taxon>Metazoa</taxon>
        <taxon>Spiralia</taxon>
        <taxon>Lophotrochozoa</taxon>
        <taxon>Brachiopoda</taxon>
        <taxon>Linguliformea</taxon>
        <taxon>Lingulata</taxon>
        <taxon>Lingulida</taxon>
        <taxon>Linguloidea</taxon>
        <taxon>Lingulidae</taxon>
        <taxon>Lingula</taxon>
    </lineage>
</organism>
<dbReference type="STRING" id="7574.A0A1S3JDU7"/>
<dbReference type="Gene3D" id="3.40.140.10">
    <property type="entry name" value="Cytidine Deaminase, domain 2"/>
    <property type="match status" value="1"/>
</dbReference>
<feature type="active site" description="Proton donor" evidence="10">
    <location>
        <position position="93"/>
    </location>
</feature>
<dbReference type="CDD" id="cd01283">
    <property type="entry name" value="cytidine_deaminase"/>
    <property type="match status" value="1"/>
</dbReference>
<dbReference type="InterPro" id="IPR016193">
    <property type="entry name" value="Cytidine_deaminase-like"/>
</dbReference>
<dbReference type="PROSITE" id="PS51747">
    <property type="entry name" value="CYT_DCMP_DEAMINASES_2"/>
    <property type="match status" value="1"/>
</dbReference>
<dbReference type="Pfam" id="PF00383">
    <property type="entry name" value="dCMP_cyt_deam_1"/>
    <property type="match status" value="1"/>
</dbReference>
<evidence type="ECO:0000256" key="9">
    <source>
        <dbReference type="ARBA" id="ARBA00049558"/>
    </source>
</evidence>
<evidence type="ECO:0000256" key="7">
    <source>
        <dbReference type="ARBA" id="ARBA00022833"/>
    </source>
</evidence>
<gene>
    <name evidence="15" type="primary">LOC106172033</name>
</gene>
<evidence type="ECO:0000256" key="4">
    <source>
        <dbReference type="ARBA" id="ARBA00012783"/>
    </source>
</evidence>
<dbReference type="OrthoDB" id="414540at2759"/>
<dbReference type="PROSITE" id="PS00903">
    <property type="entry name" value="CYT_DCMP_DEAMINASES_1"/>
    <property type="match status" value="1"/>
</dbReference>
<name>A0A1S3JDU7_LINAN</name>
<reference evidence="15" key="1">
    <citation type="submission" date="2025-08" db="UniProtKB">
        <authorList>
            <consortium name="RefSeq"/>
        </authorList>
    </citation>
    <scope>IDENTIFICATION</scope>
    <source>
        <tissue evidence="15">Gonads</tissue>
    </source>
</reference>
<evidence type="ECO:0000259" key="13">
    <source>
        <dbReference type="PROSITE" id="PS51747"/>
    </source>
</evidence>
<dbReference type="GO" id="GO:0072527">
    <property type="term" value="P:pyrimidine-containing compound metabolic process"/>
    <property type="evidence" value="ECO:0007669"/>
    <property type="project" value="UniProtKB-ARBA"/>
</dbReference>
<dbReference type="EC" id="3.5.4.5" evidence="4"/>
<feature type="binding site" evidence="12">
    <location>
        <position position="125"/>
    </location>
    <ligand>
        <name>Zn(2+)</name>
        <dbReference type="ChEBI" id="CHEBI:29105"/>
        <note>catalytic</note>
    </ligand>
</feature>
<dbReference type="PANTHER" id="PTHR11644:SF2">
    <property type="entry name" value="CYTIDINE DEAMINASE"/>
    <property type="match status" value="1"/>
</dbReference>
<dbReference type="Proteomes" id="UP000085678">
    <property type="component" value="Unplaced"/>
</dbReference>
<evidence type="ECO:0000256" key="5">
    <source>
        <dbReference type="ARBA" id="ARBA00022723"/>
    </source>
</evidence>
<evidence type="ECO:0000256" key="11">
    <source>
        <dbReference type="PIRSR" id="PIRSR606262-2"/>
    </source>
</evidence>
<dbReference type="GO" id="GO:0055086">
    <property type="term" value="P:nucleobase-containing small molecule metabolic process"/>
    <property type="evidence" value="ECO:0007669"/>
    <property type="project" value="UniProtKB-ARBA"/>
</dbReference>
<dbReference type="FunCoup" id="A0A1S3JDU7">
    <property type="interactions" value="212"/>
</dbReference>
<dbReference type="RefSeq" id="XP_013408064.1">
    <property type="nucleotide sequence ID" value="XM_013552610.1"/>
</dbReference>
<dbReference type="NCBIfam" id="NF004064">
    <property type="entry name" value="PRK05578.1"/>
    <property type="match status" value="1"/>
</dbReference>
<keyword evidence="14" id="KW-1185">Reference proteome</keyword>
<feature type="binding site" evidence="12">
    <location>
        <position position="91"/>
    </location>
    <ligand>
        <name>Zn(2+)</name>
        <dbReference type="ChEBI" id="CHEBI:29105"/>
        <note>catalytic</note>
    </ligand>
</feature>
<feature type="binding site" evidence="12">
    <location>
        <position position="128"/>
    </location>
    <ligand>
        <name>Zn(2+)</name>
        <dbReference type="ChEBI" id="CHEBI:29105"/>
        <note>catalytic</note>
    </ligand>
</feature>
<dbReference type="NCBIfam" id="TIGR01354">
    <property type="entry name" value="cyt_deam_tetra"/>
    <property type="match status" value="1"/>
</dbReference>
<dbReference type="GO" id="GO:0005829">
    <property type="term" value="C:cytosol"/>
    <property type="evidence" value="ECO:0007669"/>
    <property type="project" value="TreeGrafter"/>
</dbReference>
<evidence type="ECO:0000313" key="14">
    <source>
        <dbReference type="Proteomes" id="UP000085678"/>
    </source>
</evidence>
<dbReference type="GO" id="GO:0004126">
    <property type="term" value="F:cytidine deaminase activity"/>
    <property type="evidence" value="ECO:0007669"/>
    <property type="project" value="UniProtKB-EC"/>
</dbReference>
<dbReference type="InterPro" id="IPR002125">
    <property type="entry name" value="CMP_dCMP_dom"/>
</dbReference>
<keyword evidence="5 12" id="KW-0479">Metal-binding</keyword>
<dbReference type="FunFam" id="3.40.140.10:FF:000008">
    <property type="entry name" value="Cytidine deaminase"/>
    <property type="match status" value="1"/>
</dbReference>
<dbReference type="InterPro" id="IPR006262">
    <property type="entry name" value="Cyt_deam_tetra"/>
</dbReference>
<protein>
    <recommendedName>
        <fullName evidence="4">cytidine deaminase</fullName>
        <ecNumber evidence="4">3.5.4.5</ecNumber>
    </recommendedName>
    <alternativeName>
        <fullName evidence="8">Cytidine aminohydrolase</fullName>
    </alternativeName>
</protein>
<evidence type="ECO:0000256" key="3">
    <source>
        <dbReference type="ARBA" id="ARBA00006576"/>
    </source>
</evidence>
<dbReference type="KEGG" id="lak:106172033"/>